<dbReference type="PANTHER" id="PTHR24253:SF176">
    <property type="entry name" value="CORIN, ISOFORM B"/>
    <property type="match status" value="1"/>
</dbReference>
<feature type="compositionally biased region" description="Polar residues" evidence="2">
    <location>
        <begin position="217"/>
        <end position="235"/>
    </location>
</feature>
<dbReference type="EMBL" id="JBICBT010000475">
    <property type="protein sequence ID" value="KAL3112370.1"/>
    <property type="molecule type" value="Genomic_DNA"/>
</dbReference>
<evidence type="ECO:0000256" key="1">
    <source>
        <dbReference type="ARBA" id="ARBA00023157"/>
    </source>
</evidence>
<feature type="chain" id="PRO_5044891997" description="Peptidase S1 domain-containing protein" evidence="3">
    <location>
        <begin position="21"/>
        <end position="760"/>
    </location>
</feature>
<dbReference type="InterPro" id="IPR018114">
    <property type="entry name" value="TRYPSIN_HIS"/>
</dbReference>
<dbReference type="SMART" id="SM00020">
    <property type="entry name" value="Tryp_SPc"/>
    <property type="match status" value="1"/>
</dbReference>
<name>A0ABD2LAV8_9BILA</name>
<feature type="domain" description="Peptidase S1" evidence="4">
    <location>
        <begin position="479"/>
        <end position="733"/>
    </location>
</feature>
<accession>A0ABD2LAV8</accession>
<keyword evidence="3" id="KW-0732">Signal</keyword>
<organism evidence="5 6">
    <name type="scientific">Heterodera trifolii</name>
    <dbReference type="NCBI Taxonomy" id="157864"/>
    <lineage>
        <taxon>Eukaryota</taxon>
        <taxon>Metazoa</taxon>
        <taxon>Ecdysozoa</taxon>
        <taxon>Nematoda</taxon>
        <taxon>Chromadorea</taxon>
        <taxon>Rhabditida</taxon>
        <taxon>Tylenchina</taxon>
        <taxon>Tylenchomorpha</taxon>
        <taxon>Tylenchoidea</taxon>
        <taxon>Heteroderidae</taxon>
        <taxon>Heteroderinae</taxon>
        <taxon>Heterodera</taxon>
    </lineage>
</organism>
<dbReference type="AlphaFoldDB" id="A0ABD2LAV8"/>
<feature type="signal peptide" evidence="3">
    <location>
        <begin position="1"/>
        <end position="20"/>
    </location>
</feature>
<reference evidence="5 6" key="1">
    <citation type="submission" date="2024-10" db="EMBL/GenBank/DDBJ databases">
        <authorList>
            <person name="Kim D."/>
        </authorList>
    </citation>
    <scope>NUCLEOTIDE SEQUENCE [LARGE SCALE GENOMIC DNA]</scope>
    <source>
        <strain evidence="5">BH-2024</strain>
    </source>
</reference>
<dbReference type="Proteomes" id="UP001620626">
    <property type="component" value="Unassembled WGS sequence"/>
</dbReference>
<dbReference type="InterPro" id="IPR009003">
    <property type="entry name" value="Peptidase_S1_PA"/>
</dbReference>
<dbReference type="InterPro" id="IPR001254">
    <property type="entry name" value="Trypsin_dom"/>
</dbReference>
<evidence type="ECO:0000256" key="2">
    <source>
        <dbReference type="SAM" id="MobiDB-lite"/>
    </source>
</evidence>
<dbReference type="PROSITE" id="PS00134">
    <property type="entry name" value="TRYPSIN_HIS"/>
    <property type="match status" value="1"/>
</dbReference>
<dbReference type="Gene3D" id="2.40.10.10">
    <property type="entry name" value="Trypsin-like serine proteases"/>
    <property type="match status" value="4"/>
</dbReference>
<comment type="caution">
    <text evidence="5">The sequence shown here is derived from an EMBL/GenBank/DDBJ whole genome shotgun (WGS) entry which is preliminary data.</text>
</comment>
<evidence type="ECO:0000259" key="4">
    <source>
        <dbReference type="PROSITE" id="PS50240"/>
    </source>
</evidence>
<evidence type="ECO:0000256" key="3">
    <source>
        <dbReference type="SAM" id="SignalP"/>
    </source>
</evidence>
<keyword evidence="1" id="KW-1015">Disulfide bond</keyword>
<feature type="compositionally biased region" description="Polar residues" evidence="2">
    <location>
        <begin position="421"/>
        <end position="439"/>
    </location>
</feature>
<feature type="region of interest" description="Disordered" evidence="2">
    <location>
        <begin position="624"/>
        <end position="652"/>
    </location>
</feature>
<feature type="region of interest" description="Disordered" evidence="2">
    <location>
        <begin position="216"/>
        <end position="244"/>
    </location>
</feature>
<dbReference type="PANTHER" id="PTHR24253">
    <property type="entry name" value="TRANSMEMBRANE PROTEASE SERINE"/>
    <property type="match status" value="1"/>
</dbReference>
<keyword evidence="6" id="KW-1185">Reference proteome</keyword>
<gene>
    <name evidence="5" type="ORF">niasHT_019095</name>
</gene>
<feature type="domain" description="Peptidase S1" evidence="4">
    <location>
        <begin position="71"/>
        <end position="369"/>
    </location>
</feature>
<feature type="compositionally biased region" description="Polar residues" evidence="2">
    <location>
        <begin position="625"/>
        <end position="643"/>
    </location>
</feature>
<dbReference type="Pfam" id="PF00089">
    <property type="entry name" value="Trypsin"/>
    <property type="match status" value="3"/>
</dbReference>
<evidence type="ECO:0000313" key="6">
    <source>
        <dbReference type="Proteomes" id="UP001620626"/>
    </source>
</evidence>
<protein>
    <recommendedName>
        <fullName evidence="4">Peptidase S1 domain-containing protein</fullName>
    </recommendedName>
</protein>
<evidence type="ECO:0000313" key="5">
    <source>
        <dbReference type="EMBL" id="KAL3112370.1"/>
    </source>
</evidence>
<dbReference type="SUPFAM" id="SSF50494">
    <property type="entry name" value="Trypsin-like serine proteases"/>
    <property type="match status" value="4"/>
</dbReference>
<sequence length="760" mass="83661">MPNLIIQFVVLLFIIWATIGDIPHQKYRNAIADKPMLRAASYLNSTANGEEKEEEERNTVRSKQTFFHSRIEHGQISPGSDWPWAVSVRVVGVTNQSSKEEILGTCSGVLVEEKWLLTAAHCFFVVANNLLRCKGVEINGAVPEEGSHFVVFHSSVKVTVGGVDWSTGHALSIHKFFKHETFKKASDFDNDIALVQRILDLSPAVVRKYEEVEEGCSSGNAFTPRSQHQAQQMVESSEEEGADQTDTLSAFGDDEILMTELLDEVPPFNLINQGIEHGQISPGSDWPWAVSVRVVGVTNQSSKEEILGTCSGVLVEEKWLLTEAHCFFVVANNLLRCKGVEINGAVPEEGSHFVVFHSSVKVTVGGVDWSTGHALSIHKFFKHETFKKASDFDNDIALVQRILDLSPAVVRKYEEVEEGCSSGNAFTPRSQHQAQQMVESSEEEGADQTDTLSAFGDDEILMTELLDEVPPFNLINQGIEHGQISPGSDWPWAVSVRVVGVTNQSSKEEILGTCSGVLVEEKWLLTEAHCFFVVANNLLRCKGVEINGAVPEEGSHFVVFHSSVKVTVGGVDWSTGHALSIHKFFKHETFKKASDFDNDIALVQRILDLSPAVVRKYEEVEEGCSSGNAFTPRSQHQAQQMVESSEEEGADQTDTLSAFGDDEILMTELLDEVPPFNLINQGIEHGQISPGSDWPWAVSVRVVGVTNQSSKKEILGTCSGVLVEEKWLLTEAHCFFVVANNLLRCKGVEINGAVPEEGSQ</sequence>
<proteinExistence type="predicted"/>
<dbReference type="InterPro" id="IPR043504">
    <property type="entry name" value="Peptidase_S1_PA_chymotrypsin"/>
</dbReference>
<feature type="region of interest" description="Disordered" evidence="2">
    <location>
        <begin position="420"/>
        <end position="448"/>
    </location>
</feature>
<dbReference type="PROSITE" id="PS50240">
    <property type="entry name" value="TRYPSIN_DOM"/>
    <property type="match status" value="2"/>
</dbReference>